<dbReference type="InParanoid" id="A0LRC3"/>
<sequence length="156" mass="16195">MKPTRVPILVGLAIVVAAATWALVGRIYDSLPTLSLYAPIALGVLALAEVAFAISVRRRIRHPTPGYRIDPIFVSRLVVLAKASAYTGAILAGVYAGFLGYTLTAPGRGQLSADARTSAIAAGLNAALVVAALFLENGCRVPRPPDEPGGRPPKPA</sequence>
<dbReference type="EMBL" id="CP000481">
    <property type="protein sequence ID" value="ABK51983.1"/>
    <property type="molecule type" value="Genomic_DNA"/>
</dbReference>
<dbReference type="AlphaFoldDB" id="A0LRC3"/>
<name>A0LRC3_ACIC1</name>
<protein>
    <recommendedName>
        <fullName evidence="4">Secreted protein</fullName>
    </recommendedName>
</protein>
<feature type="transmembrane region" description="Helical" evidence="1">
    <location>
        <begin position="7"/>
        <end position="28"/>
    </location>
</feature>
<dbReference type="KEGG" id="ace:Acel_0209"/>
<evidence type="ECO:0000313" key="2">
    <source>
        <dbReference type="EMBL" id="ABK51983.1"/>
    </source>
</evidence>
<feature type="transmembrane region" description="Helical" evidence="1">
    <location>
        <begin position="77"/>
        <end position="98"/>
    </location>
</feature>
<evidence type="ECO:0000256" key="1">
    <source>
        <dbReference type="SAM" id="Phobius"/>
    </source>
</evidence>
<accession>A0LRC3</accession>
<proteinExistence type="predicted"/>
<keyword evidence="1" id="KW-1133">Transmembrane helix</keyword>
<evidence type="ECO:0000313" key="3">
    <source>
        <dbReference type="Proteomes" id="UP000008221"/>
    </source>
</evidence>
<reference evidence="2 3" key="1">
    <citation type="journal article" date="2009" name="Genome Res.">
        <title>Complete genome of the cellulolytic thermophile Acidothermus cellulolyticus 11B provides insights into its ecophysiological and evolutionary adaptations.</title>
        <authorList>
            <person name="Barabote R.D."/>
            <person name="Xie G."/>
            <person name="Leu D.H."/>
            <person name="Normand P."/>
            <person name="Necsulea A."/>
            <person name="Daubin V."/>
            <person name="Medigue C."/>
            <person name="Adney W.S."/>
            <person name="Xu X.C."/>
            <person name="Lapidus A."/>
            <person name="Parales R.E."/>
            <person name="Detter C."/>
            <person name="Pujic P."/>
            <person name="Bruce D."/>
            <person name="Lavire C."/>
            <person name="Challacombe J.F."/>
            <person name="Brettin T.S."/>
            <person name="Berry A.M."/>
        </authorList>
    </citation>
    <scope>NUCLEOTIDE SEQUENCE [LARGE SCALE GENOMIC DNA]</scope>
    <source>
        <strain evidence="3">ATCC 43068 / DSM 8971 / 11B</strain>
    </source>
</reference>
<dbReference type="Pfam" id="PF11377">
    <property type="entry name" value="DUF3180"/>
    <property type="match status" value="1"/>
</dbReference>
<organism evidence="2 3">
    <name type="scientific">Acidothermus cellulolyticus (strain ATCC 43068 / DSM 8971 / 11B)</name>
    <dbReference type="NCBI Taxonomy" id="351607"/>
    <lineage>
        <taxon>Bacteria</taxon>
        <taxon>Bacillati</taxon>
        <taxon>Actinomycetota</taxon>
        <taxon>Actinomycetes</taxon>
        <taxon>Acidothermales</taxon>
        <taxon>Acidothermaceae</taxon>
        <taxon>Acidothermus</taxon>
    </lineage>
</organism>
<dbReference type="HOGENOM" id="CLU_123281_2_1_11"/>
<dbReference type="OrthoDB" id="3825558at2"/>
<dbReference type="eggNOG" id="ENOG5033CMQ">
    <property type="taxonomic scope" value="Bacteria"/>
</dbReference>
<keyword evidence="3" id="KW-1185">Reference proteome</keyword>
<gene>
    <name evidence="2" type="ordered locus">Acel_0209</name>
</gene>
<evidence type="ECO:0008006" key="4">
    <source>
        <dbReference type="Google" id="ProtNLM"/>
    </source>
</evidence>
<dbReference type="InterPro" id="IPR021517">
    <property type="entry name" value="DUF3180"/>
</dbReference>
<feature type="transmembrane region" description="Helical" evidence="1">
    <location>
        <begin position="34"/>
        <end position="56"/>
    </location>
</feature>
<dbReference type="STRING" id="351607.Acel_0209"/>
<keyword evidence="1" id="KW-0812">Transmembrane</keyword>
<feature type="transmembrane region" description="Helical" evidence="1">
    <location>
        <begin position="118"/>
        <end position="135"/>
    </location>
</feature>
<keyword evidence="1" id="KW-0472">Membrane</keyword>
<dbReference type="Proteomes" id="UP000008221">
    <property type="component" value="Chromosome"/>
</dbReference>
<dbReference type="RefSeq" id="WP_011719047.1">
    <property type="nucleotide sequence ID" value="NC_008578.1"/>
</dbReference>